<proteinExistence type="predicted"/>
<dbReference type="EMBL" id="JAINUG010000287">
    <property type="protein sequence ID" value="KAJ8383735.1"/>
    <property type="molecule type" value="Genomic_DNA"/>
</dbReference>
<name>A0AAD7RGI6_9TELE</name>
<evidence type="ECO:0000313" key="3">
    <source>
        <dbReference type="Proteomes" id="UP001221898"/>
    </source>
</evidence>
<evidence type="ECO:0000256" key="1">
    <source>
        <dbReference type="SAM" id="MobiDB-lite"/>
    </source>
</evidence>
<evidence type="ECO:0000313" key="2">
    <source>
        <dbReference type="EMBL" id="KAJ8383735.1"/>
    </source>
</evidence>
<feature type="compositionally biased region" description="Polar residues" evidence="1">
    <location>
        <begin position="20"/>
        <end position="35"/>
    </location>
</feature>
<organism evidence="2 3">
    <name type="scientific">Aldrovandia affinis</name>
    <dbReference type="NCBI Taxonomy" id="143900"/>
    <lineage>
        <taxon>Eukaryota</taxon>
        <taxon>Metazoa</taxon>
        <taxon>Chordata</taxon>
        <taxon>Craniata</taxon>
        <taxon>Vertebrata</taxon>
        <taxon>Euteleostomi</taxon>
        <taxon>Actinopterygii</taxon>
        <taxon>Neopterygii</taxon>
        <taxon>Teleostei</taxon>
        <taxon>Notacanthiformes</taxon>
        <taxon>Halosauridae</taxon>
        <taxon>Aldrovandia</taxon>
    </lineage>
</organism>
<accession>A0AAD7RGI6</accession>
<comment type="caution">
    <text evidence="2">The sequence shown here is derived from an EMBL/GenBank/DDBJ whole genome shotgun (WGS) entry which is preliminary data.</text>
</comment>
<keyword evidence="3" id="KW-1185">Reference proteome</keyword>
<gene>
    <name evidence="2" type="ORF">AAFF_G00215770</name>
</gene>
<protein>
    <submittedName>
        <fullName evidence="2">Uncharacterized protein</fullName>
    </submittedName>
</protein>
<feature type="region of interest" description="Disordered" evidence="1">
    <location>
        <begin position="20"/>
        <end position="43"/>
    </location>
</feature>
<sequence>MLSPMYTDGSVIVDRALPQWSSRGEQSQSHQSHCHPTTGGSGVKPTYYHAVYDVRVEKCRDVPFSFGKGGRSPVETGVMGGPLYSLVASDSLAPPVRRRGGLVDHRDVIKAHQSYKLQTTPKALRKKWE</sequence>
<dbReference type="AlphaFoldDB" id="A0AAD7RGI6"/>
<dbReference type="Proteomes" id="UP001221898">
    <property type="component" value="Unassembled WGS sequence"/>
</dbReference>
<reference evidence="2" key="1">
    <citation type="journal article" date="2023" name="Science">
        <title>Genome structures resolve the early diversification of teleost fishes.</title>
        <authorList>
            <person name="Parey E."/>
            <person name="Louis A."/>
            <person name="Montfort J."/>
            <person name="Bouchez O."/>
            <person name="Roques C."/>
            <person name="Iampietro C."/>
            <person name="Lluch J."/>
            <person name="Castinel A."/>
            <person name="Donnadieu C."/>
            <person name="Desvignes T."/>
            <person name="Floi Bucao C."/>
            <person name="Jouanno E."/>
            <person name="Wen M."/>
            <person name="Mejri S."/>
            <person name="Dirks R."/>
            <person name="Jansen H."/>
            <person name="Henkel C."/>
            <person name="Chen W.J."/>
            <person name="Zahm M."/>
            <person name="Cabau C."/>
            <person name="Klopp C."/>
            <person name="Thompson A.W."/>
            <person name="Robinson-Rechavi M."/>
            <person name="Braasch I."/>
            <person name="Lecointre G."/>
            <person name="Bobe J."/>
            <person name="Postlethwait J.H."/>
            <person name="Berthelot C."/>
            <person name="Roest Crollius H."/>
            <person name="Guiguen Y."/>
        </authorList>
    </citation>
    <scope>NUCLEOTIDE SEQUENCE</scope>
    <source>
        <strain evidence="2">NC1722</strain>
    </source>
</reference>